<evidence type="ECO:0000256" key="1">
    <source>
        <dbReference type="SAM" id="SignalP"/>
    </source>
</evidence>
<protein>
    <submittedName>
        <fullName evidence="2">DUF4861 family protein</fullName>
    </submittedName>
</protein>
<accession>A0ABS1KJD0</accession>
<proteinExistence type="predicted"/>
<dbReference type="InterPro" id="IPR032342">
    <property type="entry name" value="DUF4861"/>
</dbReference>
<feature type="chain" id="PRO_5045048011" evidence="1">
    <location>
        <begin position="20"/>
        <end position="382"/>
    </location>
</feature>
<feature type="signal peptide" evidence="1">
    <location>
        <begin position="1"/>
        <end position="19"/>
    </location>
</feature>
<keyword evidence="3" id="KW-1185">Reference proteome</keyword>
<reference evidence="2 3" key="1">
    <citation type="submission" date="2021-01" db="EMBL/GenBank/DDBJ databases">
        <title>Genome seq and assembly of Flavobacterium sp. GN10.</title>
        <authorList>
            <person name="Chhetri G."/>
        </authorList>
    </citation>
    <scope>NUCLEOTIDE SEQUENCE [LARGE SCALE GENOMIC DNA]</scope>
    <source>
        <strain evidence="2 3">GN10</strain>
    </source>
</reference>
<dbReference type="Proteomes" id="UP000603728">
    <property type="component" value="Unassembled WGS sequence"/>
</dbReference>
<keyword evidence="1" id="KW-0732">Signal</keyword>
<evidence type="ECO:0000313" key="3">
    <source>
        <dbReference type="Proteomes" id="UP000603728"/>
    </source>
</evidence>
<organism evidence="2 3">
    <name type="scientific">Flavobacterium tagetis</name>
    <dbReference type="NCBI Taxonomy" id="2801336"/>
    <lineage>
        <taxon>Bacteria</taxon>
        <taxon>Pseudomonadati</taxon>
        <taxon>Bacteroidota</taxon>
        <taxon>Flavobacteriia</taxon>
        <taxon>Flavobacteriales</taxon>
        <taxon>Flavobacteriaceae</taxon>
        <taxon>Flavobacterium</taxon>
    </lineage>
</organism>
<gene>
    <name evidence="2" type="ORF">JI750_21940</name>
</gene>
<sequence>MKFSHFILMVCVLPSSLKAQNKATITISNNSVLDRKETVAAIKWKDIVASYPQIDTANFTIINSKTKKQIPFQLEHKGQSTIQNLLVQIDIKAKSSLQLFIQKGKPEKFISKTFARFVPERLDDFAWENDKIAFRTYGKALEKTEGDAYGFDVWVKRTSKLVLNDRYKRNDYHIDHGDGLDYYHVGYTLGAGNMAPFVKDTIRYSGNYHRWKILDNGPLRTTFQLIYDSWNAGGIKVQAIKTISIDAGSQLNRIENVYTFDDKKPLPVVVGIIRREKAGVILLNEQQGIMGYWEPTFEKEGTTAVATILSTPAKKMWVDKEQLLTLTSVKNNEPIVYYSGAAWDKAGQITNSKQWQDYLDHFNQELQNPFIINVKDTSITKK</sequence>
<dbReference type="Pfam" id="PF16153">
    <property type="entry name" value="DUF4861"/>
    <property type="match status" value="1"/>
</dbReference>
<comment type="caution">
    <text evidence="2">The sequence shown here is derived from an EMBL/GenBank/DDBJ whole genome shotgun (WGS) entry which is preliminary data.</text>
</comment>
<name>A0ABS1KJD0_9FLAO</name>
<dbReference type="EMBL" id="JAERSF010000006">
    <property type="protein sequence ID" value="MBL0739569.1"/>
    <property type="molecule type" value="Genomic_DNA"/>
</dbReference>
<evidence type="ECO:0000313" key="2">
    <source>
        <dbReference type="EMBL" id="MBL0739569.1"/>
    </source>
</evidence>
<dbReference type="RefSeq" id="WP_202006541.1">
    <property type="nucleotide sequence ID" value="NZ_JAERSF010000006.1"/>
</dbReference>